<gene>
    <name evidence="2" type="ORF">GCM10010124_31150</name>
</gene>
<dbReference type="InterPro" id="IPR014976">
    <property type="entry name" value="AbpA_HamA_C"/>
</dbReference>
<dbReference type="Pfam" id="PF08878">
    <property type="entry name" value="HamA"/>
    <property type="match status" value="1"/>
</dbReference>
<dbReference type="Proteomes" id="UP000662200">
    <property type="component" value="Unassembled WGS sequence"/>
</dbReference>
<accession>A0A8J3BSS2</accession>
<evidence type="ECO:0000259" key="1">
    <source>
        <dbReference type="Pfam" id="PF08878"/>
    </source>
</evidence>
<organism evidence="2 3">
    <name type="scientific">Pilimelia terevasa</name>
    <dbReference type="NCBI Taxonomy" id="53372"/>
    <lineage>
        <taxon>Bacteria</taxon>
        <taxon>Bacillati</taxon>
        <taxon>Actinomycetota</taxon>
        <taxon>Actinomycetes</taxon>
        <taxon>Micromonosporales</taxon>
        <taxon>Micromonosporaceae</taxon>
        <taxon>Pilimelia</taxon>
    </lineage>
</organism>
<evidence type="ECO:0000313" key="3">
    <source>
        <dbReference type="Proteomes" id="UP000662200"/>
    </source>
</evidence>
<name>A0A8J3BSS2_9ACTN</name>
<sequence>MSEFRRWCTVHAPVPTGGHLAGLIESHDDSTGVAAVAAGLPAAYTKSGSLADIAERLGKDAVAEFLRNKLPTSASARSGDIGEILATAYLHEEQGWVVGPSRLSERDHQEWAMRGDDALGAKLSSDGKARVVKAEAKSRARLYNDTVVEAREGLSRNGELPSAQSLAQFAERLLSTPDSDVGIAVLELQLAGVRPADVDHLMFLFTGNDPGKHVTADLVAYQGPVSQLTITLRVRGHQQFIRQAYEKVTAGGP</sequence>
<keyword evidence="3" id="KW-1185">Reference proteome</keyword>
<protein>
    <recommendedName>
        <fullName evidence="1">Anti-bacteriophage protein A/HamA C-terminal domain-containing protein</fullName>
    </recommendedName>
</protein>
<dbReference type="EMBL" id="BMQC01000011">
    <property type="protein sequence ID" value="GGK36303.1"/>
    <property type="molecule type" value="Genomic_DNA"/>
</dbReference>
<comment type="caution">
    <text evidence="2">The sequence shown here is derived from an EMBL/GenBank/DDBJ whole genome shotgun (WGS) entry which is preliminary data.</text>
</comment>
<reference evidence="2" key="2">
    <citation type="submission" date="2020-09" db="EMBL/GenBank/DDBJ databases">
        <authorList>
            <person name="Sun Q."/>
            <person name="Ohkuma M."/>
        </authorList>
    </citation>
    <scope>NUCLEOTIDE SEQUENCE</scope>
    <source>
        <strain evidence="2">JCM 3091</strain>
    </source>
</reference>
<evidence type="ECO:0000313" key="2">
    <source>
        <dbReference type="EMBL" id="GGK36303.1"/>
    </source>
</evidence>
<dbReference type="RefSeq" id="WP_189115065.1">
    <property type="nucleotide sequence ID" value="NZ_BMQC01000011.1"/>
</dbReference>
<proteinExistence type="predicted"/>
<dbReference type="AlphaFoldDB" id="A0A8J3BSS2"/>
<reference evidence="2" key="1">
    <citation type="journal article" date="2014" name="Int. J. Syst. Evol. Microbiol.">
        <title>Complete genome sequence of Corynebacterium casei LMG S-19264T (=DSM 44701T), isolated from a smear-ripened cheese.</title>
        <authorList>
            <consortium name="US DOE Joint Genome Institute (JGI-PGF)"/>
            <person name="Walter F."/>
            <person name="Albersmeier A."/>
            <person name="Kalinowski J."/>
            <person name="Ruckert C."/>
        </authorList>
    </citation>
    <scope>NUCLEOTIDE SEQUENCE</scope>
    <source>
        <strain evidence="2">JCM 3091</strain>
    </source>
</reference>
<feature type="domain" description="Anti-bacteriophage protein A/HamA C-terminal" evidence="1">
    <location>
        <begin position="49"/>
        <end position="248"/>
    </location>
</feature>